<reference evidence="1" key="1">
    <citation type="submission" date="2020-05" db="EMBL/GenBank/DDBJ databases">
        <authorList>
            <person name="Chiriac C."/>
            <person name="Salcher M."/>
            <person name="Ghai R."/>
            <person name="Kavagutti S V."/>
        </authorList>
    </citation>
    <scope>NUCLEOTIDE SEQUENCE</scope>
</reference>
<dbReference type="Pfam" id="PF17236">
    <property type="entry name" value="SU10_MCP"/>
    <property type="match status" value="1"/>
</dbReference>
<organism evidence="1">
    <name type="scientific">uncultured Caudovirales phage</name>
    <dbReference type="NCBI Taxonomy" id="2100421"/>
    <lineage>
        <taxon>Viruses</taxon>
        <taxon>Duplodnaviria</taxon>
        <taxon>Heunggongvirae</taxon>
        <taxon>Uroviricota</taxon>
        <taxon>Caudoviricetes</taxon>
        <taxon>Peduoviridae</taxon>
        <taxon>Maltschvirus</taxon>
        <taxon>Maltschvirus maltsch</taxon>
    </lineage>
</organism>
<name>A0A6J7XVI0_9CAUD</name>
<protein>
    <submittedName>
        <fullName evidence="1">Uncharacterized protein</fullName>
    </submittedName>
</protein>
<dbReference type="InterPro" id="IPR035198">
    <property type="entry name" value="SU10_MCP"/>
</dbReference>
<evidence type="ECO:0000313" key="1">
    <source>
        <dbReference type="EMBL" id="CAB5238376.1"/>
    </source>
</evidence>
<sequence length="343" mass="36888">MPKLLEKDIVNAGKREDLANLIALVDAKDTPFTSMAKKGAQPGNTLFRWQADRLPSTSTPTPVVDGTDVDPNTGVTNFTNDGTTQFRCELSNRIQIFRKAVRVSKLTQDVTNIAGVKDELSNNVSKAITLVKRDMEKAMCSSQGAQVDNGTVGYRTRGLDKWLVAAADIDTVDLPAAASAFCLSASQISTVGTASLTETVVQDILTGIYGQTGQFKDYDALVGPTLKRAFTNLVFTTPSSGSANTQVAVRTLNRDSSDATYISSVDVFEGDFGRIRLHPSLFLKNNFSGYIIPFDMLEVRYGGNVAQVTELQDNGGGPARLIEAVAGLCVYNPLAFGKFDFSA</sequence>
<dbReference type="EMBL" id="LR798451">
    <property type="protein sequence ID" value="CAB5238376.1"/>
    <property type="molecule type" value="Genomic_DNA"/>
</dbReference>
<accession>A0A6J7XVI0</accession>
<proteinExistence type="predicted"/>
<gene>
    <name evidence="1" type="ORF">UFOVP144_50</name>
</gene>